<proteinExistence type="predicted"/>
<evidence type="ECO:0000313" key="3">
    <source>
        <dbReference type="EMBL" id="XBW08488.1"/>
    </source>
</evidence>
<dbReference type="EMBL" id="CP138335">
    <property type="protein sequence ID" value="XBW08488.1"/>
    <property type="molecule type" value="Genomic_DNA"/>
</dbReference>
<feature type="region of interest" description="Disordered" evidence="1">
    <location>
        <begin position="1"/>
        <end position="30"/>
    </location>
</feature>
<dbReference type="PANTHER" id="PTHR21666">
    <property type="entry name" value="PEPTIDASE-RELATED"/>
    <property type="match status" value="1"/>
</dbReference>
<dbReference type="KEGG" id="sapp:SAC06_02720"/>
<dbReference type="InterPro" id="IPR011055">
    <property type="entry name" value="Dup_hybrid_motif"/>
</dbReference>
<feature type="compositionally biased region" description="Basic residues" evidence="1">
    <location>
        <begin position="15"/>
        <end position="29"/>
    </location>
</feature>
<reference evidence="3" key="1">
    <citation type="submission" date="2023-11" db="EMBL/GenBank/DDBJ databases">
        <title>Scrofimicrobium hongkongense sp. nov., isolated from a patient with peritonitis.</title>
        <authorList>
            <person name="Lao H.Y."/>
            <person name="Wong A.Y.P."/>
            <person name="Ng T.L."/>
            <person name="Wong R.Y.L."/>
            <person name="Yau M.C.Y."/>
            <person name="Lam J.Y.W."/>
            <person name="Siu G.K.H."/>
        </authorList>
    </citation>
    <scope>NUCLEOTIDE SEQUENCE</scope>
    <source>
        <strain evidence="3">R131</strain>
    </source>
</reference>
<dbReference type="EC" id="3.4.24.-" evidence="3"/>
<dbReference type="PANTHER" id="PTHR21666:SF270">
    <property type="entry name" value="MUREIN HYDROLASE ACTIVATOR ENVC"/>
    <property type="match status" value="1"/>
</dbReference>
<gene>
    <name evidence="3" type="ORF">SAC06_02720</name>
</gene>
<sequence>MTASEQPQCPLPSRRQVHAPAHRPARPSRKPQVMLGVVALTVPLVGFASAAQKDPGTEKVLGNFGGHEDWGNAESISDELLAVPAAASRAKVRTPIEVCVAADQSADGARQVLQRSNTIWPLQEGSFTVASEFSWRVSPISGELLQHEGVDLAAASDTPIYAAMDGIVTEVGYNDRSGNYIELTHETDDGIYHTYYMHQWAENILVTEGQAVTAGEQIGGVGSTGWSTGPHLHFEVRTAADEPVDPVEWLAAHDAVYLGEACQ</sequence>
<dbReference type="GO" id="GO:0004222">
    <property type="term" value="F:metalloendopeptidase activity"/>
    <property type="evidence" value="ECO:0007669"/>
    <property type="project" value="TreeGrafter"/>
</dbReference>
<dbReference type="CDD" id="cd12797">
    <property type="entry name" value="M23_peptidase"/>
    <property type="match status" value="1"/>
</dbReference>
<name>A0AAU7VAN9_9ACTO</name>
<dbReference type="Gene3D" id="2.70.70.10">
    <property type="entry name" value="Glucose Permease (Domain IIA)"/>
    <property type="match status" value="1"/>
</dbReference>
<dbReference type="InterPro" id="IPR050570">
    <property type="entry name" value="Cell_wall_metabolism_enzyme"/>
</dbReference>
<dbReference type="Pfam" id="PF01551">
    <property type="entry name" value="Peptidase_M23"/>
    <property type="match status" value="1"/>
</dbReference>
<feature type="domain" description="M23ase beta-sheet core" evidence="2">
    <location>
        <begin position="146"/>
        <end position="246"/>
    </location>
</feature>
<keyword evidence="3" id="KW-0378">Hydrolase</keyword>
<evidence type="ECO:0000256" key="1">
    <source>
        <dbReference type="SAM" id="MobiDB-lite"/>
    </source>
</evidence>
<protein>
    <submittedName>
        <fullName evidence="3">M23 family metallopeptidase</fullName>
        <ecNumber evidence="3">3.4.24.-</ecNumber>
    </submittedName>
</protein>
<dbReference type="RefSeq" id="WP_350258688.1">
    <property type="nucleotide sequence ID" value="NZ_CP138335.1"/>
</dbReference>
<evidence type="ECO:0000259" key="2">
    <source>
        <dbReference type="Pfam" id="PF01551"/>
    </source>
</evidence>
<organism evidence="3">
    <name type="scientific">Scrofimicrobium appendicitidis</name>
    <dbReference type="NCBI Taxonomy" id="3079930"/>
    <lineage>
        <taxon>Bacteria</taxon>
        <taxon>Bacillati</taxon>
        <taxon>Actinomycetota</taxon>
        <taxon>Actinomycetes</taxon>
        <taxon>Actinomycetales</taxon>
        <taxon>Actinomycetaceae</taxon>
        <taxon>Scrofimicrobium</taxon>
    </lineage>
</organism>
<dbReference type="AlphaFoldDB" id="A0AAU7VAN9"/>
<dbReference type="InterPro" id="IPR016047">
    <property type="entry name" value="M23ase_b-sheet_dom"/>
</dbReference>
<accession>A0AAU7VAN9</accession>
<dbReference type="SUPFAM" id="SSF51261">
    <property type="entry name" value="Duplicated hybrid motif"/>
    <property type="match status" value="1"/>
</dbReference>